<name>A0A8S0XE77_CYCAE</name>
<sequence>MPPASVIPSGYTFLTLDTFISVRGKELAEKLAKDAENRDPDAFDMYIYNDFYSYGVLDLVDRMLVKLHGKIVKKEWEDAYHILEGLIAFAEFEDVWTQCDDGERVDITNKAIGACAIAIFRGLDDNAQLDKTHFPSLENLLKNVAAFSEHIADIGCEAEYGFLCKAMARRLFKNKSKADFKFEFDCLNEWADGLEEEDKKEIKAEIKKMADEKAVAIASGKKVKPWYAKGKVCDEDDNDPDFKLSRVWKEYKKLAPTDPKRDRYDISKWSAEERSKYSFDSMDTEDY</sequence>
<organism evidence="1 2">
    <name type="scientific">Cyclocybe aegerita</name>
    <name type="common">Black poplar mushroom</name>
    <name type="synonym">Agrocybe aegerita</name>
    <dbReference type="NCBI Taxonomy" id="1973307"/>
    <lineage>
        <taxon>Eukaryota</taxon>
        <taxon>Fungi</taxon>
        <taxon>Dikarya</taxon>
        <taxon>Basidiomycota</taxon>
        <taxon>Agaricomycotina</taxon>
        <taxon>Agaricomycetes</taxon>
        <taxon>Agaricomycetidae</taxon>
        <taxon>Agaricales</taxon>
        <taxon>Agaricineae</taxon>
        <taxon>Bolbitiaceae</taxon>
        <taxon>Cyclocybe</taxon>
    </lineage>
</organism>
<protein>
    <submittedName>
        <fullName evidence="1">Uncharacterized protein</fullName>
    </submittedName>
</protein>
<evidence type="ECO:0000313" key="2">
    <source>
        <dbReference type="Proteomes" id="UP000467700"/>
    </source>
</evidence>
<accession>A0A8S0XE77</accession>
<evidence type="ECO:0000313" key="1">
    <source>
        <dbReference type="EMBL" id="CAA7259629.1"/>
    </source>
</evidence>
<comment type="caution">
    <text evidence="1">The sequence shown here is derived from an EMBL/GenBank/DDBJ whole genome shotgun (WGS) entry which is preliminary data.</text>
</comment>
<gene>
    <name evidence="1" type="ORF">AAE3_LOCUS1894</name>
</gene>
<dbReference type="OrthoDB" id="10037289at2759"/>
<keyword evidence="2" id="KW-1185">Reference proteome</keyword>
<proteinExistence type="predicted"/>
<dbReference type="Proteomes" id="UP000467700">
    <property type="component" value="Unassembled WGS sequence"/>
</dbReference>
<reference evidence="1 2" key="1">
    <citation type="submission" date="2020-01" db="EMBL/GenBank/DDBJ databases">
        <authorList>
            <person name="Gupta K D."/>
        </authorList>
    </citation>
    <scope>NUCLEOTIDE SEQUENCE [LARGE SCALE GENOMIC DNA]</scope>
</reference>
<dbReference type="AlphaFoldDB" id="A0A8S0XE77"/>
<dbReference type="EMBL" id="CACVBS010000028">
    <property type="protein sequence ID" value="CAA7259629.1"/>
    <property type="molecule type" value="Genomic_DNA"/>
</dbReference>